<reference evidence="10 11" key="1">
    <citation type="submission" date="2016-11" db="EMBL/GenBank/DDBJ databases">
        <title>The macronuclear genome of Stentor coeruleus: a giant cell with tiny introns.</title>
        <authorList>
            <person name="Slabodnick M."/>
            <person name="Ruby J.G."/>
            <person name="Reiff S.B."/>
            <person name="Swart E.C."/>
            <person name="Gosai S."/>
            <person name="Prabakaran S."/>
            <person name="Witkowska E."/>
            <person name="Larue G.E."/>
            <person name="Fisher S."/>
            <person name="Freeman R.M."/>
            <person name="Gunawardena J."/>
            <person name="Chu W."/>
            <person name="Stover N.A."/>
            <person name="Gregory B.D."/>
            <person name="Nowacki M."/>
            <person name="Derisi J."/>
            <person name="Roy S.W."/>
            <person name="Marshall W.F."/>
            <person name="Sood P."/>
        </authorList>
    </citation>
    <scope>NUCLEOTIDE SEQUENCE [LARGE SCALE GENOMIC DNA]</scope>
    <source>
        <strain evidence="10">WM001</strain>
    </source>
</reference>
<dbReference type="InterPro" id="IPR024862">
    <property type="entry name" value="TRPV"/>
</dbReference>
<dbReference type="Gene3D" id="2.130.10.10">
    <property type="entry name" value="YVTN repeat-like/Quinoprotein amine dehydrogenase"/>
    <property type="match status" value="1"/>
</dbReference>
<evidence type="ECO:0000256" key="3">
    <source>
        <dbReference type="ARBA" id="ARBA00022692"/>
    </source>
</evidence>
<dbReference type="InterPro" id="IPR019775">
    <property type="entry name" value="WD40_repeat_CS"/>
</dbReference>
<keyword evidence="11" id="KW-1185">Reference proteome</keyword>
<dbReference type="GO" id="GO:0098703">
    <property type="term" value="P:calcium ion import across plasma membrane"/>
    <property type="evidence" value="ECO:0007669"/>
    <property type="project" value="TreeGrafter"/>
</dbReference>
<evidence type="ECO:0000256" key="4">
    <source>
        <dbReference type="ARBA" id="ARBA00022737"/>
    </source>
</evidence>
<dbReference type="InterPro" id="IPR005821">
    <property type="entry name" value="Ion_trans_dom"/>
</dbReference>
<evidence type="ECO:0000256" key="5">
    <source>
        <dbReference type="ARBA" id="ARBA00022989"/>
    </source>
</evidence>
<dbReference type="Pfam" id="PF00520">
    <property type="entry name" value="Ion_trans"/>
    <property type="match status" value="1"/>
</dbReference>
<gene>
    <name evidence="10" type="ORF">SteCoe_13602</name>
</gene>
<dbReference type="EMBL" id="MPUH01000246">
    <property type="protein sequence ID" value="OMJ85136.1"/>
    <property type="molecule type" value="Genomic_DNA"/>
</dbReference>
<feature type="transmembrane region" description="Helical" evidence="8">
    <location>
        <begin position="952"/>
        <end position="972"/>
    </location>
</feature>
<evidence type="ECO:0000256" key="8">
    <source>
        <dbReference type="SAM" id="Phobius"/>
    </source>
</evidence>
<dbReference type="PROSITE" id="PS00678">
    <property type="entry name" value="WD_REPEATS_1"/>
    <property type="match status" value="1"/>
</dbReference>
<comment type="subcellular location">
    <subcellularLocation>
        <location evidence="1">Membrane</location>
        <topology evidence="1">Multi-pass membrane protein</topology>
    </subcellularLocation>
</comment>
<dbReference type="AlphaFoldDB" id="A0A1R2C805"/>
<evidence type="ECO:0000256" key="1">
    <source>
        <dbReference type="ARBA" id="ARBA00004141"/>
    </source>
</evidence>
<dbReference type="InterPro" id="IPR001680">
    <property type="entry name" value="WD40_rpt"/>
</dbReference>
<evidence type="ECO:0000256" key="6">
    <source>
        <dbReference type="ARBA" id="ARBA00023136"/>
    </source>
</evidence>
<sequence length="1134" mass="130364">MNKLHSKHLANKVNSYNSQYGVDQTKPPELLTDMESQILRIQSQFQSEVPLKTTIPIAPEFFAVSPTHIFLSNSSGDICLLEQETKNVIKFTINCSISSMSFCEMSNSLYISGDGLYSINISKQDIETQILENVNFCRFFKGVGYLCQSGLISKLNTLSSSPEILYEHYNASALDISSTALASLAPYKLMVFIDKVVFEYENFDSSASNIKVSDTYIAIGGQFNYILLIKIGSWEIQNICNANYNIRYGSIDINSQFGLMIAVSDQGVIAYDIKTDRIPFSVYPRHMKYPICGFLSSDKFFSCSDNMKLKIFQTPLLEDGAIIKDIQMMKDCVIVDNKAVAFNEKCVYNLSLVDGHSELVYMCDEDEKIDFGGSTGSELYLVMGSRFKILSSSFSLIQSWRFDSQIIIAENLPTGFALVIDMNVKILDSSSHVLHEWTVIKDKITASCTSDQALYLASSGGMIRAYSFNNYTEQVTFYTHKPYIKVLAHLQAHNYLLISTTDNYIYIWDMKSVQYLFAIYNRLCNKIIPSFDSYHFYVQSFDSKIEIWDANDFCIHSTISVPSDVTAFGLSLTEDLIIAGSKEMVFLLNNPLTCKKIQPFGRNQNTAYLFKKFFLSLFKNASVEKASNYTDWLISPYQICFSTMIAYFNKIEILKNCARDISLHPGTSSDTIVSICLNKNFIDSLESIFKSFKTKIKNNPFCFYYLEKSLLELNKKSVPCLHKLYGIAMGNSFLGTLPKFCIDDSYLPIEIESESIIIEPSRFMPLENYASLGRSIKFTQTFVKINLNLGSQESIDFMESLIICENKLIIKTELIQTILNNKWKRIKILIMIQSLIYVVYIVALAMFSTTYFNGNFLIFPFVISQLLLIYEVFQMIPGPLNYLQDIWNIIDLSRAALFIAYSIEFWQNNDGNREMLSIIVFLTWIRGITYFRIFDSTRYYVNLLFVVIKDMIAFFIIFFYSIVGFGLVFFAFDEESDYFDYLTGTFNLSFGDINTDGYNKLQWLYYFFFMVLNPIVELNLLISIMSDTYSRVQENLEIADSLGLCSLIIEIERLFFWRRRLNNKSYIHKCDIERFVAQENTESSQIKDLKRTVKDIALKITQQNDNLARTIEGLKSSQFNTYNTLLEMKRQHFK</sequence>
<evidence type="ECO:0000259" key="9">
    <source>
        <dbReference type="Pfam" id="PF00520"/>
    </source>
</evidence>
<keyword evidence="5 8" id="KW-1133">Transmembrane helix</keyword>
<accession>A0A1R2C805</accession>
<evidence type="ECO:0000256" key="2">
    <source>
        <dbReference type="ARBA" id="ARBA00022574"/>
    </source>
</evidence>
<feature type="domain" description="Ion transport" evidence="9">
    <location>
        <begin position="829"/>
        <end position="1035"/>
    </location>
</feature>
<keyword evidence="6 8" id="KW-0472">Membrane</keyword>
<protein>
    <recommendedName>
        <fullName evidence="9">Ion transport domain-containing protein</fullName>
    </recommendedName>
</protein>
<organism evidence="10 11">
    <name type="scientific">Stentor coeruleus</name>
    <dbReference type="NCBI Taxonomy" id="5963"/>
    <lineage>
        <taxon>Eukaryota</taxon>
        <taxon>Sar</taxon>
        <taxon>Alveolata</taxon>
        <taxon>Ciliophora</taxon>
        <taxon>Postciliodesmatophora</taxon>
        <taxon>Heterotrichea</taxon>
        <taxon>Heterotrichida</taxon>
        <taxon>Stentoridae</taxon>
        <taxon>Stentor</taxon>
    </lineage>
</organism>
<dbReference type="InterPro" id="IPR015943">
    <property type="entry name" value="WD40/YVTN_repeat-like_dom_sf"/>
</dbReference>
<keyword evidence="3 8" id="KW-0812">Transmembrane</keyword>
<dbReference type="Proteomes" id="UP000187209">
    <property type="component" value="Unassembled WGS sequence"/>
</dbReference>
<comment type="caution">
    <text evidence="10">The sequence shown here is derived from an EMBL/GenBank/DDBJ whole genome shotgun (WGS) entry which is preliminary data.</text>
</comment>
<evidence type="ECO:0000313" key="10">
    <source>
        <dbReference type="EMBL" id="OMJ85136.1"/>
    </source>
</evidence>
<dbReference type="OrthoDB" id="437584at2759"/>
<keyword evidence="4" id="KW-0677">Repeat</keyword>
<evidence type="ECO:0000256" key="7">
    <source>
        <dbReference type="PROSITE-ProRule" id="PRU00221"/>
    </source>
</evidence>
<dbReference type="GO" id="GO:0005216">
    <property type="term" value="F:monoatomic ion channel activity"/>
    <property type="evidence" value="ECO:0007669"/>
    <property type="project" value="InterPro"/>
</dbReference>
<proteinExistence type="predicted"/>
<feature type="transmembrane region" description="Helical" evidence="8">
    <location>
        <begin position="915"/>
        <end position="931"/>
    </location>
</feature>
<feature type="transmembrane region" description="Helical" evidence="8">
    <location>
        <begin position="828"/>
        <end position="848"/>
    </location>
</feature>
<feature type="repeat" description="WD" evidence="7">
    <location>
        <begin position="477"/>
        <end position="518"/>
    </location>
</feature>
<dbReference type="SUPFAM" id="SSF50978">
    <property type="entry name" value="WD40 repeat-like"/>
    <property type="match status" value="1"/>
</dbReference>
<feature type="transmembrane region" description="Helical" evidence="8">
    <location>
        <begin position="854"/>
        <end position="873"/>
    </location>
</feature>
<dbReference type="GO" id="GO:0005886">
    <property type="term" value="C:plasma membrane"/>
    <property type="evidence" value="ECO:0007669"/>
    <property type="project" value="TreeGrafter"/>
</dbReference>
<dbReference type="InterPro" id="IPR036322">
    <property type="entry name" value="WD40_repeat_dom_sf"/>
</dbReference>
<dbReference type="PROSITE" id="PS50082">
    <property type="entry name" value="WD_REPEATS_2"/>
    <property type="match status" value="1"/>
</dbReference>
<feature type="transmembrane region" description="Helical" evidence="8">
    <location>
        <begin position="1003"/>
        <end position="1022"/>
    </location>
</feature>
<dbReference type="PANTHER" id="PTHR10582:SF2">
    <property type="entry name" value="INACTIVE"/>
    <property type="match status" value="1"/>
</dbReference>
<name>A0A1R2C805_9CILI</name>
<evidence type="ECO:0000313" key="11">
    <source>
        <dbReference type="Proteomes" id="UP000187209"/>
    </source>
</evidence>
<dbReference type="PANTHER" id="PTHR10582">
    <property type="entry name" value="TRANSIENT RECEPTOR POTENTIAL ION CHANNEL PROTEIN"/>
    <property type="match status" value="1"/>
</dbReference>
<keyword evidence="2 7" id="KW-0853">WD repeat</keyword>